<sequence>MTNALGFSLTILDPEHALLLIIEAFSFPALLAKLLRSVNKDYPK</sequence>
<name>A0A1R3IRI4_COCAP</name>
<keyword evidence="2" id="KW-1185">Reference proteome</keyword>
<comment type="caution">
    <text evidence="1">The sequence shown here is derived from an EMBL/GenBank/DDBJ whole genome shotgun (WGS) entry which is preliminary data.</text>
</comment>
<accession>A0A1R3IRI4</accession>
<proteinExistence type="predicted"/>
<dbReference type="AlphaFoldDB" id="A0A1R3IRI4"/>
<dbReference type="EMBL" id="AWWV01009632">
    <property type="protein sequence ID" value="OMO85205.1"/>
    <property type="molecule type" value="Genomic_DNA"/>
</dbReference>
<dbReference type="Proteomes" id="UP000188268">
    <property type="component" value="Unassembled WGS sequence"/>
</dbReference>
<dbReference type="Gramene" id="OMO85205">
    <property type="protein sequence ID" value="OMO85205"/>
    <property type="gene ID" value="CCACVL1_10365"/>
</dbReference>
<evidence type="ECO:0000313" key="2">
    <source>
        <dbReference type="Proteomes" id="UP000188268"/>
    </source>
</evidence>
<organism evidence="1 2">
    <name type="scientific">Corchorus capsularis</name>
    <name type="common">Jute</name>
    <dbReference type="NCBI Taxonomy" id="210143"/>
    <lineage>
        <taxon>Eukaryota</taxon>
        <taxon>Viridiplantae</taxon>
        <taxon>Streptophyta</taxon>
        <taxon>Embryophyta</taxon>
        <taxon>Tracheophyta</taxon>
        <taxon>Spermatophyta</taxon>
        <taxon>Magnoliopsida</taxon>
        <taxon>eudicotyledons</taxon>
        <taxon>Gunneridae</taxon>
        <taxon>Pentapetalae</taxon>
        <taxon>rosids</taxon>
        <taxon>malvids</taxon>
        <taxon>Malvales</taxon>
        <taxon>Malvaceae</taxon>
        <taxon>Grewioideae</taxon>
        <taxon>Apeibeae</taxon>
        <taxon>Corchorus</taxon>
    </lineage>
</organism>
<evidence type="ECO:0000313" key="1">
    <source>
        <dbReference type="EMBL" id="OMO85205.1"/>
    </source>
</evidence>
<reference evidence="1 2" key="1">
    <citation type="submission" date="2013-09" db="EMBL/GenBank/DDBJ databases">
        <title>Corchorus capsularis genome sequencing.</title>
        <authorList>
            <person name="Alam M."/>
            <person name="Haque M.S."/>
            <person name="Islam M.S."/>
            <person name="Emdad E.M."/>
            <person name="Islam M.M."/>
            <person name="Ahmed B."/>
            <person name="Halim A."/>
            <person name="Hossen Q.M.M."/>
            <person name="Hossain M.Z."/>
            <person name="Ahmed R."/>
            <person name="Khan M.M."/>
            <person name="Islam R."/>
            <person name="Rashid M.M."/>
            <person name="Khan S.A."/>
            <person name="Rahman M.S."/>
            <person name="Alam M."/>
        </authorList>
    </citation>
    <scope>NUCLEOTIDE SEQUENCE [LARGE SCALE GENOMIC DNA]</scope>
    <source>
        <strain evidence="2">cv. CVL-1</strain>
        <tissue evidence="1">Whole seedling</tissue>
    </source>
</reference>
<protein>
    <submittedName>
        <fullName evidence="1">Uncharacterized protein</fullName>
    </submittedName>
</protein>
<gene>
    <name evidence="1" type="ORF">CCACVL1_10365</name>
</gene>